<gene>
    <name evidence="1" type="ORF">S01H4_47321</name>
</gene>
<proteinExistence type="predicted"/>
<organism evidence="1">
    <name type="scientific">marine sediment metagenome</name>
    <dbReference type="NCBI Taxonomy" id="412755"/>
    <lineage>
        <taxon>unclassified sequences</taxon>
        <taxon>metagenomes</taxon>
        <taxon>ecological metagenomes</taxon>
    </lineage>
</organism>
<dbReference type="EMBL" id="BART01026551">
    <property type="protein sequence ID" value="GAG98241.1"/>
    <property type="molecule type" value="Genomic_DNA"/>
</dbReference>
<accession>X1DP79</accession>
<sequence>MGWKTSDLRYNKRKGVLKNFKEGGKLKEVYPSNKRIIDYHKKFKRGREYKTKCLRLVQDVEKLKVLEILLRTNDIREE</sequence>
<name>X1DP79_9ZZZZ</name>
<protein>
    <submittedName>
        <fullName evidence="1">Uncharacterized protein</fullName>
    </submittedName>
</protein>
<evidence type="ECO:0000313" key="1">
    <source>
        <dbReference type="EMBL" id="GAG98241.1"/>
    </source>
</evidence>
<comment type="caution">
    <text evidence="1">The sequence shown here is derived from an EMBL/GenBank/DDBJ whole genome shotgun (WGS) entry which is preliminary data.</text>
</comment>
<dbReference type="AlphaFoldDB" id="X1DP79"/>
<reference evidence="1" key="1">
    <citation type="journal article" date="2014" name="Front. Microbiol.">
        <title>High frequency of phylogenetically diverse reductive dehalogenase-homologous genes in deep subseafloor sedimentary metagenomes.</title>
        <authorList>
            <person name="Kawai M."/>
            <person name="Futagami T."/>
            <person name="Toyoda A."/>
            <person name="Takaki Y."/>
            <person name="Nishi S."/>
            <person name="Hori S."/>
            <person name="Arai W."/>
            <person name="Tsubouchi T."/>
            <person name="Morono Y."/>
            <person name="Uchiyama I."/>
            <person name="Ito T."/>
            <person name="Fujiyama A."/>
            <person name="Inagaki F."/>
            <person name="Takami H."/>
        </authorList>
    </citation>
    <scope>NUCLEOTIDE SEQUENCE</scope>
    <source>
        <strain evidence="1">Expedition CK06-06</strain>
    </source>
</reference>